<evidence type="ECO:0000256" key="2">
    <source>
        <dbReference type="ARBA" id="ARBA00023125"/>
    </source>
</evidence>
<keyword evidence="2" id="KW-0238">DNA-binding</keyword>
<accession>A0A1H3NZK9</accession>
<dbReference type="PANTHER" id="PTHR47893">
    <property type="entry name" value="REGULATORY PROTEIN PCHR"/>
    <property type="match status" value="1"/>
</dbReference>
<evidence type="ECO:0000256" key="1">
    <source>
        <dbReference type="ARBA" id="ARBA00023015"/>
    </source>
</evidence>
<dbReference type="InterPro" id="IPR053142">
    <property type="entry name" value="PchR_regulatory_protein"/>
</dbReference>
<dbReference type="EMBL" id="FNPE01000009">
    <property type="protein sequence ID" value="SDY94201.1"/>
    <property type="molecule type" value="Genomic_DNA"/>
</dbReference>
<dbReference type="GO" id="GO:0043565">
    <property type="term" value="F:sequence-specific DNA binding"/>
    <property type="evidence" value="ECO:0007669"/>
    <property type="project" value="InterPro"/>
</dbReference>
<reference evidence="5 6" key="1">
    <citation type="submission" date="2016-10" db="EMBL/GenBank/DDBJ databases">
        <authorList>
            <person name="de Groot N.N."/>
        </authorList>
    </citation>
    <scope>NUCLEOTIDE SEQUENCE [LARGE SCALE GENOMIC DNA]</scope>
    <source>
        <strain evidence="5 6">LMG 24775</strain>
    </source>
</reference>
<protein>
    <submittedName>
        <fullName evidence="5">Transcriptional regulator, AraC family</fullName>
    </submittedName>
</protein>
<evidence type="ECO:0000313" key="5">
    <source>
        <dbReference type="EMBL" id="SDY94201.1"/>
    </source>
</evidence>
<gene>
    <name evidence="5" type="ORF">SAMN05421547_109230</name>
</gene>
<keyword evidence="3" id="KW-0804">Transcription</keyword>
<dbReference type="Pfam" id="PF12833">
    <property type="entry name" value="HTH_18"/>
    <property type="match status" value="1"/>
</dbReference>
<dbReference type="Proteomes" id="UP000183417">
    <property type="component" value="Unassembled WGS sequence"/>
</dbReference>
<dbReference type="SUPFAM" id="SSF46689">
    <property type="entry name" value="Homeodomain-like"/>
    <property type="match status" value="2"/>
</dbReference>
<dbReference type="RefSeq" id="WP_074922359.1">
    <property type="nucleotide sequence ID" value="NZ_CP141274.1"/>
</dbReference>
<evidence type="ECO:0000259" key="4">
    <source>
        <dbReference type="PROSITE" id="PS01124"/>
    </source>
</evidence>
<dbReference type="Gene3D" id="1.10.10.60">
    <property type="entry name" value="Homeodomain-like"/>
    <property type="match status" value="1"/>
</dbReference>
<evidence type="ECO:0000256" key="3">
    <source>
        <dbReference type="ARBA" id="ARBA00023163"/>
    </source>
</evidence>
<dbReference type="PROSITE" id="PS00041">
    <property type="entry name" value="HTH_ARAC_FAMILY_1"/>
    <property type="match status" value="1"/>
</dbReference>
<name>A0A1H3NZK9_9BURK</name>
<dbReference type="PANTHER" id="PTHR47893:SF1">
    <property type="entry name" value="REGULATORY PROTEIN PCHR"/>
    <property type="match status" value="1"/>
</dbReference>
<evidence type="ECO:0000313" key="6">
    <source>
        <dbReference type="Proteomes" id="UP000183417"/>
    </source>
</evidence>
<dbReference type="AlphaFoldDB" id="A0A1H3NZK9"/>
<dbReference type="InterPro" id="IPR009057">
    <property type="entry name" value="Homeodomain-like_sf"/>
</dbReference>
<dbReference type="GO" id="GO:0003700">
    <property type="term" value="F:DNA-binding transcription factor activity"/>
    <property type="evidence" value="ECO:0007669"/>
    <property type="project" value="InterPro"/>
</dbReference>
<proteinExistence type="predicted"/>
<dbReference type="GeneID" id="94692506"/>
<organism evidence="5 6">
    <name type="scientific">Delftia lacustris</name>
    <dbReference type="NCBI Taxonomy" id="558537"/>
    <lineage>
        <taxon>Bacteria</taxon>
        <taxon>Pseudomonadati</taxon>
        <taxon>Pseudomonadota</taxon>
        <taxon>Betaproteobacteria</taxon>
        <taxon>Burkholderiales</taxon>
        <taxon>Comamonadaceae</taxon>
        <taxon>Delftia</taxon>
    </lineage>
</organism>
<dbReference type="InterPro" id="IPR018062">
    <property type="entry name" value="HTH_AraC-typ_CS"/>
</dbReference>
<keyword evidence="1" id="KW-0805">Transcription regulation</keyword>
<feature type="domain" description="HTH araC/xylS-type" evidence="4">
    <location>
        <begin position="220"/>
        <end position="317"/>
    </location>
</feature>
<dbReference type="SMART" id="SM00342">
    <property type="entry name" value="HTH_ARAC"/>
    <property type="match status" value="1"/>
</dbReference>
<sequence length="320" mass="35364">MPSSSQRYTTAQLDAMRQRHGFSVRFLSAVSENDCIFEGQVQEHQLPSGLQLVSSDIRIDHGYESTSEHPRRFTAVVLLDGQAELQLPGARRALSVTRHAAAAFSCGDTEILKATHAAGQTVRGFNLSIEAPEACADAELAELLHQAMRQPGPPLHAWSLPEHLAVSLRQLLDGVWSGSLARLHREGIALQVLACALQAHAQPRPAPLSRIHPRDRRGLERVRECMDAAPGQAYSLDDLARLACMSPTTLREKFQAAYGQTVFGWLRERRMQLARERLAQGWSVQEAADCVGFQHASNFATAFRQRFGHAPSQGSLRRKP</sequence>
<dbReference type="InterPro" id="IPR018060">
    <property type="entry name" value="HTH_AraC"/>
</dbReference>
<dbReference type="PROSITE" id="PS01124">
    <property type="entry name" value="HTH_ARAC_FAMILY_2"/>
    <property type="match status" value="1"/>
</dbReference>